<reference evidence="1" key="1">
    <citation type="submission" date="2020-05" db="EMBL/GenBank/DDBJ databases">
        <authorList>
            <person name="Chiriac C."/>
            <person name="Salcher M."/>
            <person name="Ghai R."/>
            <person name="Kavagutti S V."/>
        </authorList>
    </citation>
    <scope>NUCLEOTIDE SEQUENCE</scope>
</reference>
<sequence length="45" mass="5150">MREFEITLSDGAVETWVEFENGDGFTSMLKSTYDEMIARNEANTL</sequence>
<accession>A0A6J7X135</accession>
<name>A0A6J7X135_9CAUD</name>
<organism evidence="1">
    <name type="scientific">uncultured Caudovirales phage</name>
    <dbReference type="NCBI Taxonomy" id="2100421"/>
    <lineage>
        <taxon>Viruses</taxon>
        <taxon>Duplodnaviria</taxon>
        <taxon>Heunggongvirae</taxon>
        <taxon>Uroviricota</taxon>
        <taxon>Caudoviricetes</taxon>
        <taxon>Peduoviridae</taxon>
        <taxon>Maltschvirus</taxon>
        <taxon>Maltschvirus maltsch</taxon>
    </lineage>
</organism>
<gene>
    <name evidence="1" type="ORF">UFOVP737_10</name>
</gene>
<protein>
    <submittedName>
        <fullName evidence="1">Uncharacterized protein</fullName>
    </submittedName>
</protein>
<evidence type="ECO:0000313" key="1">
    <source>
        <dbReference type="EMBL" id="CAB5223842.1"/>
    </source>
</evidence>
<proteinExistence type="predicted"/>
<dbReference type="EMBL" id="LR798329">
    <property type="protein sequence ID" value="CAB5223842.1"/>
    <property type="molecule type" value="Genomic_DNA"/>
</dbReference>